<keyword evidence="3" id="KW-0238">DNA-binding</keyword>
<proteinExistence type="predicted"/>
<dbReference type="EMBL" id="JACPSX010000105">
    <property type="protein sequence ID" value="MBI3014586.1"/>
    <property type="molecule type" value="Genomic_DNA"/>
</dbReference>
<dbReference type="InterPro" id="IPR007627">
    <property type="entry name" value="RNA_pol_sigma70_r2"/>
</dbReference>
<keyword evidence="4" id="KW-0804">Transcription</keyword>
<dbReference type="GO" id="GO:0006352">
    <property type="term" value="P:DNA-templated transcription initiation"/>
    <property type="evidence" value="ECO:0007669"/>
    <property type="project" value="InterPro"/>
</dbReference>
<dbReference type="InterPro" id="IPR014284">
    <property type="entry name" value="RNA_pol_sigma-70_dom"/>
</dbReference>
<dbReference type="GO" id="GO:0016987">
    <property type="term" value="F:sigma factor activity"/>
    <property type="evidence" value="ECO:0007669"/>
    <property type="project" value="UniProtKB-KW"/>
</dbReference>
<evidence type="ECO:0000256" key="3">
    <source>
        <dbReference type="ARBA" id="ARBA00023125"/>
    </source>
</evidence>
<accession>A0A932GNU6</accession>
<comment type="caution">
    <text evidence="6">The sequence shown here is derived from an EMBL/GenBank/DDBJ whole genome shotgun (WGS) entry which is preliminary data.</text>
</comment>
<dbReference type="Pfam" id="PF04542">
    <property type="entry name" value="Sigma70_r2"/>
    <property type="match status" value="1"/>
</dbReference>
<reference evidence="6" key="1">
    <citation type="submission" date="2020-07" db="EMBL/GenBank/DDBJ databases">
        <title>Huge and variable diversity of episymbiotic CPR bacteria and DPANN archaea in groundwater ecosystems.</title>
        <authorList>
            <person name="He C.Y."/>
            <person name="Keren R."/>
            <person name="Whittaker M."/>
            <person name="Farag I.F."/>
            <person name="Doudna J."/>
            <person name="Cate J.H.D."/>
            <person name="Banfield J.F."/>
        </authorList>
    </citation>
    <scope>NUCLEOTIDE SEQUENCE</scope>
    <source>
        <strain evidence="6">NC_groundwater_717_Ag_S-0.2um_59_8</strain>
    </source>
</reference>
<keyword evidence="2" id="KW-0731">Sigma factor</keyword>
<evidence type="ECO:0000256" key="4">
    <source>
        <dbReference type="ARBA" id="ARBA00023163"/>
    </source>
</evidence>
<dbReference type="SUPFAM" id="SSF88946">
    <property type="entry name" value="Sigma2 domain of RNA polymerase sigma factors"/>
    <property type="match status" value="1"/>
</dbReference>
<dbReference type="NCBIfam" id="TIGR02937">
    <property type="entry name" value="sigma70-ECF"/>
    <property type="match status" value="1"/>
</dbReference>
<dbReference type="PANTHER" id="PTHR43133">
    <property type="entry name" value="RNA POLYMERASE ECF-TYPE SIGMA FACTO"/>
    <property type="match status" value="1"/>
</dbReference>
<sequence>MVKNPQNTEALSEAVKRLQAGDKGALESILEQCQEKLYYYALKMTSDSADAEEVLQDVFVTILEKIGTLRTPGSFLPWVFTTAKNLCYLKLRGRKKEQEATVSLDDYMPRFNHGKLGPVEDWTDRVEGGALSKELA</sequence>
<evidence type="ECO:0000256" key="1">
    <source>
        <dbReference type="ARBA" id="ARBA00023015"/>
    </source>
</evidence>
<dbReference type="Gene3D" id="1.10.1740.10">
    <property type="match status" value="1"/>
</dbReference>
<evidence type="ECO:0000256" key="2">
    <source>
        <dbReference type="ARBA" id="ARBA00023082"/>
    </source>
</evidence>
<dbReference type="InterPro" id="IPR039425">
    <property type="entry name" value="RNA_pol_sigma-70-like"/>
</dbReference>
<organism evidence="6 7">
    <name type="scientific">Tectimicrobiota bacterium</name>
    <dbReference type="NCBI Taxonomy" id="2528274"/>
    <lineage>
        <taxon>Bacteria</taxon>
        <taxon>Pseudomonadati</taxon>
        <taxon>Nitrospinota/Tectimicrobiota group</taxon>
        <taxon>Candidatus Tectimicrobiota</taxon>
    </lineage>
</organism>
<dbReference type="Proteomes" id="UP000741360">
    <property type="component" value="Unassembled WGS sequence"/>
</dbReference>
<gene>
    <name evidence="6" type="ORF">HYY65_05915</name>
</gene>
<keyword evidence="1" id="KW-0805">Transcription regulation</keyword>
<dbReference type="PANTHER" id="PTHR43133:SF8">
    <property type="entry name" value="RNA POLYMERASE SIGMA FACTOR HI_1459-RELATED"/>
    <property type="match status" value="1"/>
</dbReference>
<evidence type="ECO:0000259" key="5">
    <source>
        <dbReference type="Pfam" id="PF04542"/>
    </source>
</evidence>
<dbReference type="GO" id="GO:0003677">
    <property type="term" value="F:DNA binding"/>
    <property type="evidence" value="ECO:0007669"/>
    <property type="project" value="UniProtKB-KW"/>
</dbReference>
<protein>
    <submittedName>
        <fullName evidence="6">RNA polymerase sigma factor</fullName>
    </submittedName>
</protein>
<evidence type="ECO:0000313" key="6">
    <source>
        <dbReference type="EMBL" id="MBI3014586.1"/>
    </source>
</evidence>
<feature type="non-terminal residue" evidence="6">
    <location>
        <position position="136"/>
    </location>
</feature>
<feature type="domain" description="RNA polymerase sigma-70 region 2" evidence="5">
    <location>
        <begin position="31"/>
        <end position="96"/>
    </location>
</feature>
<dbReference type="AlphaFoldDB" id="A0A932GNU6"/>
<dbReference type="InterPro" id="IPR013325">
    <property type="entry name" value="RNA_pol_sigma_r2"/>
</dbReference>
<evidence type="ECO:0000313" key="7">
    <source>
        <dbReference type="Proteomes" id="UP000741360"/>
    </source>
</evidence>
<name>A0A932GNU6_UNCTE</name>